<evidence type="ECO:0000313" key="3">
    <source>
        <dbReference type="EMBL" id="KAG7086193.1"/>
    </source>
</evidence>
<evidence type="ECO:0000256" key="1">
    <source>
        <dbReference type="SAM" id="MobiDB-lite"/>
    </source>
</evidence>
<feature type="compositionally biased region" description="Polar residues" evidence="1">
    <location>
        <begin position="363"/>
        <end position="380"/>
    </location>
</feature>
<dbReference type="OrthoDB" id="3354175at2759"/>
<feature type="transmembrane region" description="Helical" evidence="2">
    <location>
        <begin position="102"/>
        <end position="122"/>
    </location>
</feature>
<accession>A0A9P7UKZ7</accession>
<feature type="transmembrane region" description="Helical" evidence="2">
    <location>
        <begin position="6"/>
        <end position="30"/>
    </location>
</feature>
<dbReference type="EMBL" id="CM032190">
    <property type="protein sequence ID" value="KAG7086193.1"/>
    <property type="molecule type" value="Genomic_DNA"/>
</dbReference>
<dbReference type="Proteomes" id="UP001049176">
    <property type="component" value="Chromosome 10"/>
</dbReference>
<feature type="transmembrane region" description="Helical" evidence="2">
    <location>
        <begin position="206"/>
        <end position="232"/>
    </location>
</feature>
<keyword evidence="2" id="KW-1133">Transmembrane helix</keyword>
<feature type="transmembrane region" description="Helical" evidence="2">
    <location>
        <begin position="163"/>
        <end position="185"/>
    </location>
</feature>
<evidence type="ECO:0000256" key="2">
    <source>
        <dbReference type="SAM" id="Phobius"/>
    </source>
</evidence>
<name>A0A9P7UKZ7_9AGAR</name>
<evidence type="ECO:0000313" key="4">
    <source>
        <dbReference type="Proteomes" id="UP001049176"/>
    </source>
</evidence>
<organism evidence="3 4">
    <name type="scientific">Marasmius oreades</name>
    <name type="common">fairy-ring Marasmius</name>
    <dbReference type="NCBI Taxonomy" id="181124"/>
    <lineage>
        <taxon>Eukaryota</taxon>
        <taxon>Fungi</taxon>
        <taxon>Dikarya</taxon>
        <taxon>Basidiomycota</taxon>
        <taxon>Agaricomycotina</taxon>
        <taxon>Agaricomycetes</taxon>
        <taxon>Agaricomycetidae</taxon>
        <taxon>Agaricales</taxon>
        <taxon>Marasmiineae</taxon>
        <taxon>Marasmiaceae</taxon>
        <taxon>Marasmius</taxon>
    </lineage>
</organism>
<dbReference type="GeneID" id="66071232"/>
<sequence length="412" mass="44691">MNLNETVVCFLAVTFESLLFGISLALLAFTLKELLRPPSVNWRMFALICMFFTLSIIGYSTMLYSNITFTILVTRGAVENTAVSYAVFFYSGLSTTRRAICLLPYMGSGLLADAVVVIQALAKKMGIGLTMYFVDLSPSAVGTLVTRLRASDFNPEREQVARIWSTISICLSLATNLLSTGLLAYKVYSVNMAAGPYRLSTSSPTLAMNILRVVVESGIIYSVWLIVGLVLLVTRASITRVFLSLNSIIPITFYLIIIRLGQARRKESESTGMESGMVFRTTTNSDFTDFTFTTIHSRRNAVGTLSNLSGKGSFGKSVGSLYSDGYTSPPLSPRSLPRKGSVVRVIEHGHELAIRTGRSSYDASTVTLGSNTSPSPQSSLHLRKGSQDSSVMVIQSAPTGPLKEVPEAVIKG</sequence>
<feature type="region of interest" description="Disordered" evidence="1">
    <location>
        <begin position="363"/>
        <end position="390"/>
    </location>
</feature>
<keyword evidence="2" id="KW-0472">Membrane</keyword>
<protein>
    <submittedName>
        <fullName evidence="3">Uncharacterized protein</fullName>
    </submittedName>
</protein>
<gene>
    <name evidence="3" type="ORF">E1B28_002156</name>
</gene>
<feature type="transmembrane region" description="Helical" evidence="2">
    <location>
        <begin position="238"/>
        <end position="258"/>
    </location>
</feature>
<dbReference type="AlphaFoldDB" id="A0A9P7UKZ7"/>
<dbReference type="RefSeq" id="XP_043002664.1">
    <property type="nucleotide sequence ID" value="XM_043159066.1"/>
</dbReference>
<feature type="transmembrane region" description="Helical" evidence="2">
    <location>
        <begin position="42"/>
        <end position="61"/>
    </location>
</feature>
<reference evidence="3" key="1">
    <citation type="journal article" date="2021" name="Genome Biol. Evol.">
        <title>The assembled and annotated genome of the fairy-ring fungus Marasmius oreades.</title>
        <authorList>
            <person name="Hiltunen M."/>
            <person name="Ament-Velasquez S.L."/>
            <person name="Johannesson H."/>
        </authorList>
    </citation>
    <scope>NUCLEOTIDE SEQUENCE</scope>
    <source>
        <strain evidence="3">03SP1</strain>
    </source>
</reference>
<keyword evidence="4" id="KW-1185">Reference proteome</keyword>
<keyword evidence="2" id="KW-0812">Transmembrane</keyword>
<dbReference type="KEGG" id="more:E1B28_002156"/>
<proteinExistence type="predicted"/>
<comment type="caution">
    <text evidence="3">The sequence shown here is derived from an EMBL/GenBank/DDBJ whole genome shotgun (WGS) entry which is preliminary data.</text>
</comment>